<reference evidence="1 2" key="1">
    <citation type="journal article" date="2018" name="Int. J. Syst. Bacteriol.">
        <title>Oceaniradius stylonemae gen. nov., sp. nov., isolated from a red alga, Stylonema cornu-cervi.</title>
        <authorList>
            <person name="Jeong S."/>
        </authorList>
    </citation>
    <scope>NUCLEOTIDE SEQUENCE [LARGE SCALE GENOMIC DNA]</scope>
    <source>
        <strain evidence="1 2">StC1</strain>
    </source>
</reference>
<evidence type="ECO:0000313" key="1">
    <source>
        <dbReference type="EMBL" id="RKF07480.1"/>
    </source>
</evidence>
<organism evidence="1 2">
    <name type="scientific">Oceaniradius stylonematis</name>
    <dbReference type="NCBI Taxonomy" id="2184161"/>
    <lineage>
        <taxon>Bacteria</taxon>
        <taxon>Pseudomonadati</taxon>
        <taxon>Pseudomonadota</taxon>
        <taxon>Alphaproteobacteria</taxon>
        <taxon>Hyphomicrobiales</taxon>
        <taxon>Ahrensiaceae</taxon>
        <taxon>Oceaniradius</taxon>
    </lineage>
</organism>
<dbReference type="EMBL" id="QFWV02000004">
    <property type="protein sequence ID" value="RKF07480.1"/>
    <property type="molecule type" value="Genomic_DNA"/>
</dbReference>
<proteinExistence type="predicted"/>
<keyword evidence="2" id="KW-1185">Reference proteome</keyword>
<dbReference type="Proteomes" id="UP000246132">
    <property type="component" value="Unassembled WGS sequence"/>
</dbReference>
<evidence type="ECO:0000313" key="2">
    <source>
        <dbReference type="Proteomes" id="UP000246132"/>
    </source>
</evidence>
<comment type="caution">
    <text evidence="1">The sequence shown here is derived from an EMBL/GenBank/DDBJ whole genome shotgun (WGS) entry which is preliminary data.</text>
</comment>
<dbReference type="OrthoDB" id="5514977at2"/>
<accession>A0A3A8AIG6</accession>
<protein>
    <submittedName>
        <fullName evidence="1">Uncharacterized protein</fullName>
    </submittedName>
</protein>
<sequence length="116" mass="12147">MNIPVWTKPAFMGAAAGAAALAIIGFGWGGWVTEGTAMEMSNKQSMAATATALTPYCVQKSRNDPDATGLMVEINDASRFQRRGIVEKAGWATPLGADKPDRALAEACLIALTSDT</sequence>
<name>A0A3A8AIG6_9HYPH</name>
<dbReference type="AlphaFoldDB" id="A0A3A8AIG6"/>
<gene>
    <name evidence="1" type="ORF">DEM25_006690</name>
</gene>